<reference evidence="1 2" key="1">
    <citation type="submission" date="2020-06" db="EMBL/GenBank/DDBJ databases">
        <title>Complete genome of Azosprillum oryzae KACC14407.</title>
        <authorList>
            <person name="Kim M."/>
            <person name="Park Y.-J."/>
            <person name="Shin J.-H."/>
        </authorList>
    </citation>
    <scope>NUCLEOTIDE SEQUENCE [LARGE SCALE GENOMIC DNA]</scope>
    <source>
        <strain evidence="1 2">KACC 14407</strain>
    </source>
</reference>
<dbReference type="KEGG" id="aoz:HUE56_19750"/>
<dbReference type="EMBL" id="CP054619">
    <property type="protein sequence ID" value="QKS52600.1"/>
    <property type="molecule type" value="Genomic_DNA"/>
</dbReference>
<proteinExistence type="predicted"/>
<protein>
    <submittedName>
        <fullName evidence="1">Uncharacterized protein</fullName>
    </submittedName>
</protein>
<dbReference type="Proteomes" id="UP000509702">
    <property type="component" value="Chromosome"/>
</dbReference>
<evidence type="ECO:0000313" key="2">
    <source>
        <dbReference type="Proteomes" id="UP000509702"/>
    </source>
</evidence>
<organism evidence="1 2">
    <name type="scientific">Azospirillum oryzae</name>
    <dbReference type="NCBI Taxonomy" id="286727"/>
    <lineage>
        <taxon>Bacteria</taxon>
        <taxon>Pseudomonadati</taxon>
        <taxon>Pseudomonadota</taxon>
        <taxon>Alphaproteobacteria</taxon>
        <taxon>Rhodospirillales</taxon>
        <taxon>Azospirillaceae</taxon>
        <taxon>Azospirillum</taxon>
    </lineage>
</organism>
<sequence>MATRPDDQAAGGGSHDQQGRAWDKVIAGCEAVVAAAKGESLTAVEKDMMAKGVGEAINAYRTSQEDRSAHDRKRLTEVAELIKKLLPLLCEMQNSMALHRVELAERSQAEDDDSAADDVSAPSRSASYLRTAIEALSDLQAPMAGAIDVLAQEAAQKGRKPDHRFLMLVHCMAETWAQLLPGQKAGTSSIPDSNDRDGPFVRFIAETVPLLAGYDGVQLGGKVKNALEDLAKSAR</sequence>
<dbReference type="AlphaFoldDB" id="A0A6N1AM36"/>
<dbReference type="RefSeq" id="WP_149197392.1">
    <property type="nucleotide sequence ID" value="NZ_BSOV01000019.1"/>
</dbReference>
<gene>
    <name evidence="1" type="ORF">HUE56_19750</name>
</gene>
<evidence type="ECO:0000313" key="1">
    <source>
        <dbReference type="EMBL" id="QKS52600.1"/>
    </source>
</evidence>
<accession>A0A6N1AM36</accession>
<keyword evidence="2" id="KW-1185">Reference proteome</keyword>
<name>A0A6N1AM36_9PROT</name>